<reference evidence="2" key="2">
    <citation type="submission" date="2019-12" db="EMBL/GenBank/DDBJ databases">
        <title>Genome sequencing and annotation of Brassica cretica.</title>
        <authorList>
            <person name="Studholme D.J."/>
            <person name="Sarris P.F."/>
        </authorList>
    </citation>
    <scope>NUCLEOTIDE SEQUENCE</scope>
    <source>
        <strain evidence="2">PFS-102/07</strain>
        <tissue evidence="2">Leaf</tissue>
    </source>
</reference>
<dbReference type="Proteomes" id="UP000712600">
    <property type="component" value="Unassembled WGS sequence"/>
</dbReference>
<feature type="region of interest" description="Disordered" evidence="1">
    <location>
        <begin position="40"/>
        <end position="83"/>
    </location>
</feature>
<dbReference type="EMBL" id="QGKX02002183">
    <property type="protein sequence ID" value="KAF3486995.1"/>
    <property type="molecule type" value="Genomic_DNA"/>
</dbReference>
<evidence type="ECO:0000256" key="1">
    <source>
        <dbReference type="SAM" id="MobiDB-lite"/>
    </source>
</evidence>
<protein>
    <submittedName>
        <fullName evidence="2">Uncharacterized protein</fullName>
    </submittedName>
</protein>
<organism evidence="2">
    <name type="scientific">Brassica cretica</name>
    <name type="common">Mustard</name>
    <dbReference type="NCBI Taxonomy" id="69181"/>
    <lineage>
        <taxon>Eukaryota</taxon>
        <taxon>Viridiplantae</taxon>
        <taxon>Streptophyta</taxon>
        <taxon>Embryophyta</taxon>
        <taxon>Tracheophyta</taxon>
        <taxon>Spermatophyta</taxon>
        <taxon>Magnoliopsida</taxon>
        <taxon>eudicotyledons</taxon>
        <taxon>Gunneridae</taxon>
        <taxon>Pentapetalae</taxon>
        <taxon>rosids</taxon>
        <taxon>malvids</taxon>
        <taxon>Brassicales</taxon>
        <taxon>Brassicaceae</taxon>
        <taxon>Brassiceae</taxon>
        <taxon>Brassica</taxon>
    </lineage>
</organism>
<dbReference type="EMBL" id="QGKY02002305">
    <property type="protein sequence ID" value="KAF2534207.1"/>
    <property type="molecule type" value="Genomic_DNA"/>
</dbReference>
<accession>A0A8S9FP15</accession>
<evidence type="ECO:0000313" key="2">
    <source>
        <dbReference type="EMBL" id="KAF2534207.1"/>
    </source>
</evidence>
<comment type="caution">
    <text evidence="2">The sequence shown here is derived from an EMBL/GenBank/DDBJ whole genome shotgun (WGS) entry which is preliminary data.</text>
</comment>
<proteinExistence type="predicted"/>
<evidence type="ECO:0000313" key="3">
    <source>
        <dbReference type="EMBL" id="KAF3486995.1"/>
    </source>
</evidence>
<name>A0A8S9FP15_BRACR</name>
<feature type="compositionally biased region" description="Basic and acidic residues" evidence="1">
    <location>
        <begin position="63"/>
        <end position="83"/>
    </location>
</feature>
<dbReference type="AlphaFoldDB" id="A0A8S9FP15"/>
<gene>
    <name evidence="3" type="ORF">F2Q69_00053278</name>
    <name evidence="2" type="ORF">F2Q70_00030013</name>
</gene>
<sequence>MDSVGTTLNLLDLTLLPMEEESGPDSVLISEAEGRKNLESKRVRRKKLPAEREPKSWNMEIARNLRKEEKRKQKKNQKEEMKR</sequence>
<reference evidence="3" key="1">
    <citation type="submission" date="2019-12" db="EMBL/GenBank/DDBJ databases">
        <title>Genome sequencing and annotation of Brassica cretica.</title>
        <authorList>
            <person name="Studholme D.J."/>
            <person name="Sarris P."/>
        </authorList>
    </citation>
    <scope>NUCLEOTIDE SEQUENCE</scope>
    <source>
        <strain evidence="3">PFS-109/04</strain>
        <tissue evidence="3">Leaf</tissue>
    </source>
</reference>